<dbReference type="PANTHER" id="PTHR10357">
    <property type="entry name" value="ALPHA-AMYLASE FAMILY MEMBER"/>
    <property type="match status" value="1"/>
</dbReference>
<dbReference type="InterPro" id="IPR017853">
    <property type="entry name" value="GH"/>
</dbReference>
<sequence>MKHYYYLFTCLLSLHISFSYAQHPLRNPAEDRWYKKAIIYSLEVHTFKDSDGDGKGDFQGLTQQLDYLKGLGIDAIWLAPFHPSPRKDDGYDVADYYGIDSSCGTKGDFTEFMYQAKLRGIRVMMDMVLNHTSDQHPWFQQARKNTNSAYYKWYAWSKERPSNYNKGMAFPGVQKEVWTYDSLAHAWYFHRFYKFQPDLNFTNPHVRAESERIISYWLQQGIAGFRLDAVPFMLEVATPGQDEPPQQYEIIPDMQRFAQWRNGEAIMLGEANVPPKDNKKYYGENGEGLQMMFNFYVNQYLFYAFATGKLSPFVKALEDTRAKPASFQWAYFLRNHDEIDLGRLSKEQRNEVYKAFGPDTSMQLYDRGIRRRLAPMLGNNQRRLKMAYSMLFALPGTPVMRYGDEIGMGDNLQLNERLAVRTPMQWSAAPQAGFTTAAKAFRPVIDSGEYGYKHLNVAAQQQSRESMLHFMKDMISLRRACPEIALGEWQTDILNGSVLRLHYQYKGKSLTILHNFADKPQQVQLSGAQGQEILQELSGSRRSISPGKGGYTVSLEGYGYAWFRHSDAPGK</sequence>
<dbReference type="Gene3D" id="2.60.40.1180">
    <property type="entry name" value="Golgi alpha-mannosidase II"/>
    <property type="match status" value="1"/>
</dbReference>
<dbReference type="Gene3D" id="3.90.400.10">
    <property type="entry name" value="Oligo-1,6-glucosidase, Domain 2"/>
    <property type="match status" value="1"/>
</dbReference>
<gene>
    <name evidence="3" type="ORF">K1Y79_20810</name>
</gene>
<dbReference type="InterPro" id="IPR013780">
    <property type="entry name" value="Glyco_hydro_b"/>
</dbReference>
<evidence type="ECO:0000313" key="4">
    <source>
        <dbReference type="Proteomes" id="UP000812961"/>
    </source>
</evidence>
<protein>
    <submittedName>
        <fullName evidence="3">Alpha-amylase family protein</fullName>
    </submittedName>
</protein>
<dbReference type="InterPro" id="IPR006047">
    <property type="entry name" value="GH13_cat_dom"/>
</dbReference>
<dbReference type="SUPFAM" id="SSF51445">
    <property type="entry name" value="(Trans)glycosidases"/>
    <property type="match status" value="1"/>
</dbReference>
<dbReference type="Pfam" id="PF22157">
    <property type="entry name" value="SupH-like_C"/>
    <property type="match status" value="1"/>
</dbReference>
<dbReference type="Pfam" id="PF00128">
    <property type="entry name" value="Alpha-amylase"/>
    <property type="match status" value="2"/>
</dbReference>
<dbReference type="EMBL" id="JAICCF010000004">
    <property type="protein sequence ID" value="MBW8686789.1"/>
    <property type="molecule type" value="Genomic_DNA"/>
</dbReference>
<dbReference type="CDD" id="cd11334">
    <property type="entry name" value="AmyAc_TreS"/>
    <property type="match status" value="1"/>
</dbReference>
<dbReference type="Proteomes" id="UP000812961">
    <property type="component" value="Unassembled WGS sequence"/>
</dbReference>
<name>A0ABS7GJ33_9BACT</name>
<feature type="signal peptide" evidence="1">
    <location>
        <begin position="1"/>
        <end position="21"/>
    </location>
</feature>
<dbReference type="SMART" id="SM00642">
    <property type="entry name" value="Aamy"/>
    <property type="match status" value="1"/>
</dbReference>
<feature type="chain" id="PRO_5045050255" evidence="1">
    <location>
        <begin position="22"/>
        <end position="571"/>
    </location>
</feature>
<dbReference type="SUPFAM" id="SSF51011">
    <property type="entry name" value="Glycosyl hydrolase domain"/>
    <property type="match status" value="1"/>
</dbReference>
<dbReference type="InterPro" id="IPR054049">
    <property type="entry name" value="SupH-like_C"/>
</dbReference>
<reference evidence="3 4" key="1">
    <citation type="submission" date="2021-08" db="EMBL/GenBank/DDBJ databases">
        <title>The genome sequence of Chitinophaga sp. B61.</title>
        <authorList>
            <person name="Zhang X."/>
        </authorList>
    </citation>
    <scope>NUCLEOTIDE SEQUENCE [LARGE SCALE GENOMIC DNA]</scope>
    <source>
        <strain evidence="3 4">B61</strain>
    </source>
</reference>
<evidence type="ECO:0000313" key="3">
    <source>
        <dbReference type="EMBL" id="MBW8686789.1"/>
    </source>
</evidence>
<organism evidence="3 4">
    <name type="scientific">Chitinophaga rhizophila</name>
    <dbReference type="NCBI Taxonomy" id="2866212"/>
    <lineage>
        <taxon>Bacteria</taxon>
        <taxon>Pseudomonadati</taxon>
        <taxon>Bacteroidota</taxon>
        <taxon>Chitinophagia</taxon>
        <taxon>Chitinophagales</taxon>
        <taxon>Chitinophagaceae</taxon>
        <taxon>Chitinophaga</taxon>
    </lineage>
</organism>
<dbReference type="InterPro" id="IPR045857">
    <property type="entry name" value="O16G_dom_2"/>
</dbReference>
<evidence type="ECO:0000256" key="1">
    <source>
        <dbReference type="SAM" id="SignalP"/>
    </source>
</evidence>
<dbReference type="Gene3D" id="3.20.20.80">
    <property type="entry name" value="Glycosidases"/>
    <property type="match status" value="1"/>
</dbReference>
<keyword evidence="4" id="KW-1185">Reference proteome</keyword>
<evidence type="ECO:0000259" key="2">
    <source>
        <dbReference type="SMART" id="SM00642"/>
    </source>
</evidence>
<comment type="caution">
    <text evidence="3">The sequence shown here is derived from an EMBL/GenBank/DDBJ whole genome shotgun (WGS) entry which is preliminary data.</text>
</comment>
<keyword evidence="1" id="KW-0732">Signal</keyword>
<dbReference type="RefSeq" id="WP_220252121.1">
    <property type="nucleotide sequence ID" value="NZ_JAICCF010000004.1"/>
</dbReference>
<dbReference type="PANTHER" id="PTHR10357:SF219">
    <property type="entry name" value="MALTOSE ALPHA-D-GLUCOSYLTRANSFERASE"/>
    <property type="match status" value="1"/>
</dbReference>
<accession>A0ABS7GJ33</accession>
<feature type="domain" description="Glycosyl hydrolase family 13 catalytic" evidence="2">
    <location>
        <begin position="41"/>
        <end position="442"/>
    </location>
</feature>
<proteinExistence type="predicted"/>